<keyword evidence="7 16" id="KW-1133">Transmembrane helix</keyword>
<comment type="similarity">
    <text evidence="11">Belongs to the SEDS family. FtsW subfamily.</text>
</comment>
<accession>A0A1F6CYZ6</accession>
<evidence type="ECO:0000256" key="12">
    <source>
        <dbReference type="ARBA" id="ARBA00041185"/>
    </source>
</evidence>
<dbReference type="GO" id="GO:0032153">
    <property type="term" value="C:cell division site"/>
    <property type="evidence" value="ECO:0007669"/>
    <property type="project" value="TreeGrafter"/>
</dbReference>
<feature type="transmembrane region" description="Helical" evidence="16">
    <location>
        <begin position="332"/>
        <end position="357"/>
    </location>
</feature>
<organism evidence="17 18">
    <name type="scientific">Candidatus Kaiserbacteria bacterium RIFCSPHIGHO2_02_FULL_49_11</name>
    <dbReference type="NCBI Taxonomy" id="1798489"/>
    <lineage>
        <taxon>Bacteria</taxon>
        <taxon>Candidatus Kaiseribacteriota</taxon>
    </lineage>
</organism>
<dbReference type="InterPro" id="IPR001182">
    <property type="entry name" value="FtsW/RodA"/>
</dbReference>
<keyword evidence="3" id="KW-0808">Transferase</keyword>
<dbReference type="GO" id="GO:0008360">
    <property type="term" value="P:regulation of cell shape"/>
    <property type="evidence" value="ECO:0007669"/>
    <property type="project" value="UniProtKB-KW"/>
</dbReference>
<evidence type="ECO:0000256" key="1">
    <source>
        <dbReference type="ARBA" id="ARBA00004141"/>
    </source>
</evidence>
<evidence type="ECO:0000256" key="2">
    <source>
        <dbReference type="ARBA" id="ARBA00022676"/>
    </source>
</evidence>
<comment type="catalytic activity">
    <reaction evidence="15">
        <text>[GlcNAc-(1-&gt;4)-Mur2Ac(oyl-L-Ala-gamma-D-Glu-L-Lys-D-Ala-D-Ala)](n)-di-trans,octa-cis-undecaprenyl diphosphate + beta-D-GlcNAc-(1-&gt;4)-Mur2Ac(oyl-L-Ala-gamma-D-Glu-L-Lys-D-Ala-D-Ala)-di-trans,octa-cis-undecaprenyl diphosphate = [GlcNAc-(1-&gt;4)-Mur2Ac(oyl-L-Ala-gamma-D-Glu-L-Lys-D-Ala-D-Ala)](n+1)-di-trans,octa-cis-undecaprenyl diphosphate + di-trans,octa-cis-undecaprenyl diphosphate + H(+)</text>
        <dbReference type="Rhea" id="RHEA:23708"/>
        <dbReference type="Rhea" id="RHEA-COMP:9602"/>
        <dbReference type="Rhea" id="RHEA-COMP:9603"/>
        <dbReference type="ChEBI" id="CHEBI:15378"/>
        <dbReference type="ChEBI" id="CHEBI:58405"/>
        <dbReference type="ChEBI" id="CHEBI:60033"/>
        <dbReference type="ChEBI" id="CHEBI:78435"/>
        <dbReference type="EC" id="2.4.99.28"/>
    </reaction>
</comment>
<reference evidence="17 18" key="1">
    <citation type="journal article" date="2016" name="Nat. Commun.">
        <title>Thousands of microbial genomes shed light on interconnected biogeochemical processes in an aquifer system.</title>
        <authorList>
            <person name="Anantharaman K."/>
            <person name="Brown C.T."/>
            <person name="Hug L.A."/>
            <person name="Sharon I."/>
            <person name="Castelle C.J."/>
            <person name="Probst A.J."/>
            <person name="Thomas B.C."/>
            <person name="Singh A."/>
            <person name="Wilkins M.J."/>
            <person name="Karaoz U."/>
            <person name="Brodie E.L."/>
            <person name="Williams K.H."/>
            <person name="Hubbard S.S."/>
            <person name="Banfield J.F."/>
        </authorList>
    </citation>
    <scope>NUCLEOTIDE SEQUENCE [LARGE SCALE GENOMIC DNA]</scope>
</reference>
<evidence type="ECO:0000313" key="17">
    <source>
        <dbReference type="EMBL" id="OGG54396.1"/>
    </source>
</evidence>
<evidence type="ECO:0000256" key="8">
    <source>
        <dbReference type="ARBA" id="ARBA00023136"/>
    </source>
</evidence>
<feature type="transmembrane region" description="Helical" evidence="16">
    <location>
        <begin position="139"/>
        <end position="156"/>
    </location>
</feature>
<evidence type="ECO:0000256" key="6">
    <source>
        <dbReference type="ARBA" id="ARBA00022984"/>
    </source>
</evidence>
<evidence type="ECO:0000256" key="13">
    <source>
        <dbReference type="ARBA" id="ARBA00041418"/>
    </source>
</evidence>
<dbReference type="PANTHER" id="PTHR30474:SF2">
    <property type="entry name" value="PEPTIDOGLYCAN GLYCOSYLTRANSFERASE FTSW-RELATED"/>
    <property type="match status" value="1"/>
</dbReference>
<protein>
    <recommendedName>
        <fullName evidence="12">Probable peptidoglycan glycosyltransferase FtsW</fullName>
        <ecNumber evidence="14">2.4.99.28</ecNumber>
    </recommendedName>
    <alternativeName>
        <fullName evidence="13">Cell division protein FtsW</fullName>
    </alternativeName>
    <alternativeName>
        <fullName evidence="10">Cell wall polymerase</fullName>
    </alternativeName>
    <alternativeName>
        <fullName evidence="9">Peptidoglycan polymerase</fullName>
    </alternativeName>
</protein>
<evidence type="ECO:0000256" key="3">
    <source>
        <dbReference type="ARBA" id="ARBA00022679"/>
    </source>
</evidence>
<dbReference type="AlphaFoldDB" id="A0A1F6CYZ6"/>
<evidence type="ECO:0000256" key="14">
    <source>
        <dbReference type="ARBA" id="ARBA00044770"/>
    </source>
</evidence>
<feature type="transmembrane region" description="Helical" evidence="16">
    <location>
        <begin position="299"/>
        <end position="320"/>
    </location>
</feature>
<dbReference type="GO" id="GO:0009252">
    <property type="term" value="P:peptidoglycan biosynthetic process"/>
    <property type="evidence" value="ECO:0007669"/>
    <property type="project" value="UniProtKB-KW"/>
</dbReference>
<keyword evidence="8 16" id="KW-0472">Membrane</keyword>
<feature type="transmembrane region" description="Helical" evidence="16">
    <location>
        <begin position="185"/>
        <end position="206"/>
    </location>
</feature>
<evidence type="ECO:0000256" key="11">
    <source>
        <dbReference type="ARBA" id="ARBA00038053"/>
    </source>
</evidence>
<comment type="caution">
    <text evidence="17">The sequence shown here is derived from an EMBL/GenBank/DDBJ whole genome shotgun (WGS) entry which is preliminary data.</text>
</comment>
<feature type="transmembrane region" description="Helical" evidence="16">
    <location>
        <begin position="162"/>
        <end position="178"/>
    </location>
</feature>
<evidence type="ECO:0000256" key="5">
    <source>
        <dbReference type="ARBA" id="ARBA00022960"/>
    </source>
</evidence>
<dbReference type="GO" id="GO:0005886">
    <property type="term" value="C:plasma membrane"/>
    <property type="evidence" value="ECO:0007669"/>
    <property type="project" value="TreeGrafter"/>
</dbReference>
<proteinExistence type="inferred from homology"/>
<feature type="transmembrane region" description="Helical" evidence="16">
    <location>
        <begin position="42"/>
        <end position="61"/>
    </location>
</feature>
<dbReference type="GO" id="GO:0008955">
    <property type="term" value="F:peptidoglycan glycosyltransferase activity"/>
    <property type="evidence" value="ECO:0007669"/>
    <property type="project" value="UniProtKB-EC"/>
</dbReference>
<evidence type="ECO:0000313" key="18">
    <source>
        <dbReference type="Proteomes" id="UP000177659"/>
    </source>
</evidence>
<dbReference type="PANTHER" id="PTHR30474">
    <property type="entry name" value="CELL CYCLE PROTEIN"/>
    <property type="match status" value="1"/>
</dbReference>
<dbReference type="Pfam" id="PF01098">
    <property type="entry name" value="FTSW_RODA_SPOVE"/>
    <property type="match status" value="1"/>
</dbReference>
<sequence length="363" mass="39485">MKSFDRPLLLLTIALVVGGFFIFTSASLGLLAREGARFSSVAFNQIFFGMLLGTIALLITARVRYRLWKPYTLYLFIASVVLTLLVFIPGLGKEVNGATRWIYFFNFSFQPAEFLKLGFVLYFAAYLSTARAHLQEFRSGLLPFIGLLGLIGTILLLQPDTGTFIVIASAAFGMYIAAGGSFKDVLIICVIGAIALSILVIQRPYLQDRIATFFHPEKNIQETGYQLNQSLIAIGSGQFFGRGFGQSVQKFNYLPEPIGDSIFAVAAEEFGFVGGLTLIVLFLAFAFRGLKIATRAPDYFGGLLVVGIVILIISQSFINIGSMLGVFPLTGLPLIFISHGGTALLFALASVGIVLNVSKYLKS</sequence>
<dbReference type="GO" id="GO:0015648">
    <property type="term" value="F:lipid-linked peptidoglycan transporter activity"/>
    <property type="evidence" value="ECO:0007669"/>
    <property type="project" value="TreeGrafter"/>
</dbReference>
<dbReference type="EC" id="2.4.99.28" evidence="14"/>
<feature type="transmembrane region" description="Helical" evidence="16">
    <location>
        <begin position="103"/>
        <end position="127"/>
    </location>
</feature>
<evidence type="ECO:0000256" key="4">
    <source>
        <dbReference type="ARBA" id="ARBA00022692"/>
    </source>
</evidence>
<evidence type="ECO:0000256" key="9">
    <source>
        <dbReference type="ARBA" id="ARBA00032370"/>
    </source>
</evidence>
<dbReference type="Proteomes" id="UP000177659">
    <property type="component" value="Unassembled WGS sequence"/>
</dbReference>
<evidence type="ECO:0000256" key="16">
    <source>
        <dbReference type="SAM" id="Phobius"/>
    </source>
</evidence>
<evidence type="ECO:0000256" key="10">
    <source>
        <dbReference type="ARBA" id="ARBA00033270"/>
    </source>
</evidence>
<name>A0A1F6CYZ6_9BACT</name>
<keyword evidence="2" id="KW-0328">Glycosyltransferase</keyword>
<comment type="subcellular location">
    <subcellularLocation>
        <location evidence="1">Membrane</location>
        <topology evidence="1">Multi-pass membrane protein</topology>
    </subcellularLocation>
</comment>
<evidence type="ECO:0000256" key="15">
    <source>
        <dbReference type="ARBA" id="ARBA00049902"/>
    </source>
</evidence>
<feature type="transmembrane region" description="Helical" evidence="16">
    <location>
        <begin position="73"/>
        <end position="91"/>
    </location>
</feature>
<evidence type="ECO:0000256" key="7">
    <source>
        <dbReference type="ARBA" id="ARBA00022989"/>
    </source>
</evidence>
<keyword evidence="5" id="KW-0133">Cell shape</keyword>
<dbReference type="EMBL" id="MFLC01000039">
    <property type="protein sequence ID" value="OGG54396.1"/>
    <property type="molecule type" value="Genomic_DNA"/>
</dbReference>
<keyword evidence="4 16" id="KW-0812">Transmembrane</keyword>
<gene>
    <name evidence="17" type="ORF">A3D62_00505</name>
</gene>
<dbReference type="GO" id="GO:0051301">
    <property type="term" value="P:cell division"/>
    <property type="evidence" value="ECO:0007669"/>
    <property type="project" value="InterPro"/>
</dbReference>
<keyword evidence="6" id="KW-0573">Peptidoglycan synthesis</keyword>
<feature type="transmembrane region" description="Helical" evidence="16">
    <location>
        <begin position="262"/>
        <end position="287"/>
    </location>
</feature>